<keyword evidence="4" id="KW-1185">Reference proteome</keyword>
<evidence type="ECO:0000313" key="4">
    <source>
        <dbReference type="Proteomes" id="UP000198923"/>
    </source>
</evidence>
<gene>
    <name evidence="3" type="ORF">SAMN05421505_14429</name>
</gene>
<protein>
    <submittedName>
        <fullName evidence="3">Chitin binding domain-containing protein</fullName>
    </submittedName>
</protein>
<keyword evidence="1" id="KW-0732">Signal</keyword>
<feature type="chain" id="PRO_5011609264" evidence="1">
    <location>
        <begin position="35"/>
        <end position="131"/>
    </location>
</feature>
<feature type="signal peptide" evidence="1">
    <location>
        <begin position="1"/>
        <end position="34"/>
    </location>
</feature>
<evidence type="ECO:0000259" key="2">
    <source>
        <dbReference type="Pfam" id="PF03067"/>
    </source>
</evidence>
<accession>A0A1G8JP12</accession>
<dbReference type="InterPro" id="IPR004302">
    <property type="entry name" value="Cellulose/chitin-bd_N"/>
</dbReference>
<dbReference type="Gene3D" id="2.70.50.50">
    <property type="entry name" value="chitin-binding protein cbp21"/>
    <property type="match status" value="1"/>
</dbReference>
<proteinExistence type="predicted"/>
<evidence type="ECO:0000256" key="1">
    <source>
        <dbReference type="SAM" id="SignalP"/>
    </source>
</evidence>
<organism evidence="3 4">
    <name type="scientific">Sinosporangium album</name>
    <dbReference type="NCBI Taxonomy" id="504805"/>
    <lineage>
        <taxon>Bacteria</taxon>
        <taxon>Bacillati</taxon>
        <taxon>Actinomycetota</taxon>
        <taxon>Actinomycetes</taxon>
        <taxon>Streptosporangiales</taxon>
        <taxon>Streptosporangiaceae</taxon>
        <taxon>Sinosporangium</taxon>
    </lineage>
</organism>
<sequence length="131" mass="13510">MGIASSPRRRAMAAAAVAVPSVQAMTLVPSSAYAHGTMNNPPSRTWVCFNEGPEHPKTAACKQAVAIEGTLCGGDAVKSISSRAFNPQRVNAPSATAPNWYPTFNAVRKGTHTVTVTCAGGGLARTVLTVS</sequence>
<dbReference type="STRING" id="504805.SAMN05421505_14429"/>
<dbReference type="RefSeq" id="WP_143020478.1">
    <property type="nucleotide sequence ID" value="NZ_FNCN01000044.1"/>
</dbReference>
<dbReference type="Pfam" id="PF03067">
    <property type="entry name" value="LPMO_10"/>
    <property type="match status" value="1"/>
</dbReference>
<dbReference type="EMBL" id="FNCN01000044">
    <property type="protein sequence ID" value="SDI32813.1"/>
    <property type="molecule type" value="Genomic_DNA"/>
</dbReference>
<dbReference type="AlphaFoldDB" id="A0A1G8JP12"/>
<evidence type="ECO:0000313" key="3">
    <source>
        <dbReference type="EMBL" id="SDI32813.1"/>
    </source>
</evidence>
<reference evidence="3 4" key="1">
    <citation type="submission" date="2016-10" db="EMBL/GenBank/DDBJ databases">
        <authorList>
            <person name="de Groot N.N."/>
        </authorList>
    </citation>
    <scope>NUCLEOTIDE SEQUENCE [LARGE SCALE GENOMIC DNA]</scope>
    <source>
        <strain evidence="3 4">CPCC 201354</strain>
    </source>
</reference>
<feature type="domain" description="Chitin-binding type-4" evidence="2">
    <location>
        <begin position="35"/>
        <end position="70"/>
    </location>
</feature>
<name>A0A1G8JP12_9ACTN</name>
<dbReference type="Proteomes" id="UP000198923">
    <property type="component" value="Unassembled WGS sequence"/>
</dbReference>